<dbReference type="EnsemblMetazoa" id="ISCW009064-RA">
    <property type="protein sequence ID" value="ISCW009064-PA"/>
    <property type="gene ID" value="ISCW009064"/>
</dbReference>
<organism>
    <name type="scientific">Ixodes scapularis</name>
    <name type="common">Black-legged tick</name>
    <name type="synonym">Deer tick</name>
    <dbReference type="NCBI Taxonomy" id="6945"/>
    <lineage>
        <taxon>Eukaryota</taxon>
        <taxon>Metazoa</taxon>
        <taxon>Ecdysozoa</taxon>
        <taxon>Arthropoda</taxon>
        <taxon>Chelicerata</taxon>
        <taxon>Arachnida</taxon>
        <taxon>Acari</taxon>
        <taxon>Parasitiformes</taxon>
        <taxon>Ixodida</taxon>
        <taxon>Ixodoidea</taxon>
        <taxon>Ixodidae</taxon>
        <taxon>Ixodinae</taxon>
        <taxon>Ixodes</taxon>
    </lineage>
</organism>
<evidence type="ECO:0000313" key="2">
    <source>
        <dbReference type="EMBL" id="EEC12489.1"/>
    </source>
</evidence>
<sequence length="175" mass="19571">MLYPTPRVKLEISSFRDSLLSCSCSKPCRRAPQGASRGVRAPQRRGTAAGPPGADELPVRARRLLRRRRQRLQGLPRVPRRTGQERPDQVLAVHVRLRQPDHVQPGLVHVCLRGRGRAVLQRPRLLLPERPPVPEQGHTHPGRPGHRPGIQLLHGFPGRLGPFCQPLPSNLQIIS</sequence>
<feature type="region of interest" description="Disordered" evidence="1">
    <location>
        <begin position="128"/>
        <end position="147"/>
    </location>
</feature>
<evidence type="ECO:0000256" key="1">
    <source>
        <dbReference type="SAM" id="MobiDB-lite"/>
    </source>
</evidence>
<gene>
    <name evidence="2" type="ORF">IscW_ISCW009064</name>
</gene>
<reference evidence="2 4" key="1">
    <citation type="submission" date="2008-03" db="EMBL/GenBank/DDBJ databases">
        <title>Annotation of Ixodes scapularis.</title>
        <authorList>
            <consortium name="Ixodes scapularis Genome Project Consortium"/>
            <person name="Caler E."/>
            <person name="Hannick L.I."/>
            <person name="Bidwell S."/>
            <person name="Joardar V."/>
            <person name="Thiagarajan M."/>
            <person name="Amedeo P."/>
            <person name="Galinsky K.J."/>
            <person name="Schobel S."/>
            <person name="Inman J."/>
            <person name="Hostetler J."/>
            <person name="Miller J."/>
            <person name="Hammond M."/>
            <person name="Megy K."/>
            <person name="Lawson D."/>
            <person name="Kodira C."/>
            <person name="Sutton G."/>
            <person name="Meyer J."/>
            <person name="Hill C.A."/>
            <person name="Birren B."/>
            <person name="Nene V."/>
            <person name="Collins F."/>
            <person name="Alarcon-Chaidez F."/>
            <person name="Wikel S."/>
            <person name="Strausberg R."/>
        </authorList>
    </citation>
    <scope>NUCLEOTIDE SEQUENCE [LARGE SCALE GENOMIC DNA]</scope>
    <source>
        <strain evidence="4">Wikel</strain>
        <strain evidence="2">Wikel colony</strain>
    </source>
</reference>
<protein>
    <submittedName>
        <fullName evidence="2 3">Uncharacterized protein</fullName>
    </submittedName>
</protein>
<dbReference type="InParanoid" id="B7Q0W7"/>
<accession>B7Q0W7</accession>
<feature type="region of interest" description="Disordered" evidence="1">
    <location>
        <begin position="27"/>
        <end position="55"/>
    </location>
</feature>
<evidence type="ECO:0000313" key="3">
    <source>
        <dbReference type="EnsemblMetazoa" id="ISCW009064-PA"/>
    </source>
</evidence>
<name>B7Q0W7_IXOSC</name>
<dbReference type="HOGENOM" id="CLU_1534253_0_0_1"/>
<dbReference type="VEuPathDB" id="VectorBase:ISCI009064"/>
<dbReference type="VEuPathDB" id="VectorBase:ISCW009064"/>
<dbReference type="Proteomes" id="UP000001555">
    <property type="component" value="Unassembled WGS sequence"/>
</dbReference>
<dbReference type="AlphaFoldDB" id="B7Q0W7"/>
<evidence type="ECO:0000313" key="4">
    <source>
        <dbReference type="Proteomes" id="UP000001555"/>
    </source>
</evidence>
<dbReference type="EMBL" id="ABJB011070596">
    <property type="status" value="NOT_ANNOTATED_CDS"/>
    <property type="molecule type" value="Genomic_DNA"/>
</dbReference>
<dbReference type="EMBL" id="ABJB010470551">
    <property type="status" value="NOT_ANNOTATED_CDS"/>
    <property type="molecule type" value="Genomic_DNA"/>
</dbReference>
<dbReference type="EMBL" id="DS834684">
    <property type="protein sequence ID" value="EEC12489.1"/>
    <property type="molecule type" value="Genomic_DNA"/>
</dbReference>
<reference evidence="3" key="2">
    <citation type="submission" date="2020-05" db="UniProtKB">
        <authorList>
            <consortium name="EnsemblMetazoa"/>
        </authorList>
    </citation>
    <scope>IDENTIFICATION</scope>
    <source>
        <strain evidence="3">wikel</strain>
    </source>
</reference>
<dbReference type="PaxDb" id="6945-B7Q0W7"/>
<proteinExistence type="predicted"/>
<keyword evidence="4" id="KW-1185">Reference proteome</keyword>